<dbReference type="AlphaFoldDB" id="A0A371RKZ9"/>
<reference evidence="1 2" key="1">
    <citation type="submission" date="2018-08" db="EMBL/GenBank/DDBJ databases">
        <title>Parvularcula sp. SM1705, isolated from surface water of the South Sea China.</title>
        <authorList>
            <person name="Sun L."/>
        </authorList>
    </citation>
    <scope>NUCLEOTIDE SEQUENCE [LARGE SCALE GENOMIC DNA]</scope>
    <source>
        <strain evidence="1 2">SM1705</strain>
    </source>
</reference>
<protein>
    <submittedName>
        <fullName evidence="1">Uncharacterized protein</fullName>
    </submittedName>
</protein>
<dbReference type="OrthoDB" id="9788221at2"/>
<sequence length="103" mass="11069">MGRFNTEIPDVLIAQAMHHLSHEQLAVIRGLARAQIETGRRFSQPSIRAFCDEHGIPGDPVLRALGWGPGDHDMVLGRITSVVEDMACTSGAALCALAKCSDC</sequence>
<keyword evidence="2" id="KW-1185">Reference proteome</keyword>
<dbReference type="RefSeq" id="WP_116392775.1">
    <property type="nucleotide sequence ID" value="NZ_QUQO01000001.1"/>
</dbReference>
<gene>
    <name evidence="1" type="ORF">DX908_13215</name>
</gene>
<dbReference type="Proteomes" id="UP000264589">
    <property type="component" value="Unassembled WGS sequence"/>
</dbReference>
<evidence type="ECO:0000313" key="1">
    <source>
        <dbReference type="EMBL" id="RFB06142.1"/>
    </source>
</evidence>
<comment type="caution">
    <text evidence="1">The sequence shown here is derived from an EMBL/GenBank/DDBJ whole genome shotgun (WGS) entry which is preliminary data.</text>
</comment>
<proteinExistence type="predicted"/>
<name>A0A371RKZ9_9PROT</name>
<organism evidence="1 2">
    <name type="scientific">Parvularcula marina</name>
    <dbReference type="NCBI Taxonomy" id="2292771"/>
    <lineage>
        <taxon>Bacteria</taxon>
        <taxon>Pseudomonadati</taxon>
        <taxon>Pseudomonadota</taxon>
        <taxon>Alphaproteobacteria</taxon>
        <taxon>Parvularculales</taxon>
        <taxon>Parvularculaceae</taxon>
        <taxon>Parvularcula</taxon>
    </lineage>
</organism>
<dbReference type="InParanoid" id="A0A371RKZ9"/>
<dbReference type="EMBL" id="QUQO01000001">
    <property type="protein sequence ID" value="RFB06142.1"/>
    <property type="molecule type" value="Genomic_DNA"/>
</dbReference>
<evidence type="ECO:0000313" key="2">
    <source>
        <dbReference type="Proteomes" id="UP000264589"/>
    </source>
</evidence>
<accession>A0A371RKZ9</accession>